<protein>
    <recommendedName>
        <fullName evidence="3">Ig-like domain-containing protein</fullName>
    </recommendedName>
</protein>
<dbReference type="Gene3D" id="2.60.40.10">
    <property type="entry name" value="Immunoglobulins"/>
    <property type="match status" value="1"/>
</dbReference>
<dbReference type="SMART" id="SM00406">
    <property type="entry name" value="IGv"/>
    <property type="match status" value="1"/>
</dbReference>
<evidence type="ECO:0000256" key="2">
    <source>
        <dbReference type="ARBA" id="ARBA00022859"/>
    </source>
</evidence>
<dbReference type="GO" id="GO:0002376">
    <property type="term" value="P:immune system process"/>
    <property type="evidence" value="ECO:0007669"/>
    <property type="project" value="UniProtKB-KW"/>
</dbReference>
<dbReference type="Ensembl" id="ENSLLET00000032539.1">
    <property type="protein sequence ID" value="ENSLLEP00000031330.1"/>
    <property type="gene ID" value="ENSLLEG00000019851.1"/>
</dbReference>
<dbReference type="GeneTree" id="ENSGT01010000229801"/>
<dbReference type="InterPro" id="IPR013783">
    <property type="entry name" value="Ig-like_fold"/>
</dbReference>
<dbReference type="InterPro" id="IPR013106">
    <property type="entry name" value="Ig_V-set"/>
</dbReference>
<feature type="domain" description="Ig-like" evidence="3">
    <location>
        <begin position="1"/>
        <end position="104"/>
    </location>
</feature>
<evidence type="ECO:0000313" key="5">
    <source>
        <dbReference type="Proteomes" id="UP000694569"/>
    </source>
</evidence>
<dbReference type="AlphaFoldDB" id="A0A8C5Q3N5"/>
<dbReference type="PROSITE" id="PS50835">
    <property type="entry name" value="IG_LIKE"/>
    <property type="match status" value="1"/>
</dbReference>
<dbReference type="GO" id="GO:0007166">
    <property type="term" value="P:cell surface receptor signaling pathway"/>
    <property type="evidence" value="ECO:0007669"/>
    <property type="project" value="TreeGrafter"/>
</dbReference>
<organism evidence="4 5">
    <name type="scientific">Leptobrachium leishanense</name>
    <name type="common">Leishan spiny toad</name>
    <dbReference type="NCBI Taxonomy" id="445787"/>
    <lineage>
        <taxon>Eukaryota</taxon>
        <taxon>Metazoa</taxon>
        <taxon>Chordata</taxon>
        <taxon>Craniata</taxon>
        <taxon>Vertebrata</taxon>
        <taxon>Euteleostomi</taxon>
        <taxon>Amphibia</taxon>
        <taxon>Batrachia</taxon>
        <taxon>Anura</taxon>
        <taxon>Pelobatoidea</taxon>
        <taxon>Megophryidae</taxon>
        <taxon>Leptobrachium</taxon>
    </lineage>
</organism>
<dbReference type="OrthoDB" id="9110171at2759"/>
<dbReference type="Proteomes" id="UP000694569">
    <property type="component" value="Unplaced"/>
</dbReference>
<sequence length="104" mass="11839">MKCLSQSSTIDQRPLALMIPLDTTDFLNCTQTTEHNYMYWYLQRGGRGLELIAYNILDQEPSYENVIGEGRFVMTRTGKTTQLEIKSVTKENEGVYFCATSAAQ</sequence>
<accession>A0A8C5Q3N5</accession>
<dbReference type="SUPFAM" id="SSF48726">
    <property type="entry name" value="Immunoglobulin"/>
    <property type="match status" value="1"/>
</dbReference>
<dbReference type="InterPro" id="IPR036179">
    <property type="entry name" value="Ig-like_dom_sf"/>
</dbReference>
<name>A0A8C5Q3N5_9ANUR</name>
<keyword evidence="1" id="KW-0732">Signal</keyword>
<keyword evidence="5" id="KW-1185">Reference proteome</keyword>
<dbReference type="PANTHER" id="PTHR23268">
    <property type="entry name" value="T-CELL RECEPTOR BETA CHAIN"/>
    <property type="match status" value="1"/>
</dbReference>
<reference evidence="4" key="1">
    <citation type="submission" date="2025-08" db="UniProtKB">
        <authorList>
            <consortium name="Ensembl"/>
        </authorList>
    </citation>
    <scope>IDENTIFICATION</scope>
</reference>
<evidence type="ECO:0000313" key="4">
    <source>
        <dbReference type="Ensembl" id="ENSLLEP00000031330.1"/>
    </source>
</evidence>
<evidence type="ECO:0000256" key="1">
    <source>
        <dbReference type="ARBA" id="ARBA00022729"/>
    </source>
</evidence>
<dbReference type="GO" id="GO:0005886">
    <property type="term" value="C:plasma membrane"/>
    <property type="evidence" value="ECO:0007669"/>
    <property type="project" value="TreeGrafter"/>
</dbReference>
<dbReference type="Pfam" id="PF07686">
    <property type="entry name" value="V-set"/>
    <property type="match status" value="1"/>
</dbReference>
<reference evidence="4" key="2">
    <citation type="submission" date="2025-09" db="UniProtKB">
        <authorList>
            <consortium name="Ensembl"/>
        </authorList>
    </citation>
    <scope>IDENTIFICATION</scope>
</reference>
<proteinExistence type="predicted"/>
<keyword evidence="2" id="KW-0391">Immunity</keyword>
<evidence type="ECO:0000259" key="3">
    <source>
        <dbReference type="PROSITE" id="PS50835"/>
    </source>
</evidence>
<dbReference type="InterPro" id="IPR007110">
    <property type="entry name" value="Ig-like_dom"/>
</dbReference>
<dbReference type="InterPro" id="IPR050413">
    <property type="entry name" value="TCR_beta_variable"/>
</dbReference>